<sequence>MPSAETMTPSGALGQLKTTGKHVLSKIQQQTSNADIIDIRRVAVEINLKTEITSMFRPKNGPRQLPTLLLYNERGLQLFEKKSTTVC</sequence>
<name>A0AAE0PEY1_SORBR</name>
<evidence type="ECO:0000313" key="2">
    <source>
        <dbReference type="Proteomes" id="UP001281003"/>
    </source>
</evidence>
<dbReference type="EMBL" id="JAUTDP010000006">
    <property type="protein sequence ID" value="KAK3398564.1"/>
    <property type="molecule type" value="Genomic_DNA"/>
</dbReference>
<reference evidence="1" key="1">
    <citation type="journal article" date="2023" name="Mol. Phylogenet. Evol.">
        <title>Genome-scale phylogeny and comparative genomics of the fungal order Sordariales.</title>
        <authorList>
            <person name="Hensen N."/>
            <person name="Bonometti L."/>
            <person name="Westerberg I."/>
            <person name="Brannstrom I.O."/>
            <person name="Guillou S."/>
            <person name="Cros-Aarteil S."/>
            <person name="Calhoun S."/>
            <person name="Haridas S."/>
            <person name="Kuo A."/>
            <person name="Mondo S."/>
            <person name="Pangilinan J."/>
            <person name="Riley R."/>
            <person name="LaButti K."/>
            <person name="Andreopoulos B."/>
            <person name="Lipzen A."/>
            <person name="Chen C."/>
            <person name="Yan M."/>
            <person name="Daum C."/>
            <person name="Ng V."/>
            <person name="Clum A."/>
            <person name="Steindorff A."/>
            <person name="Ohm R.A."/>
            <person name="Martin F."/>
            <person name="Silar P."/>
            <person name="Natvig D.O."/>
            <person name="Lalanne C."/>
            <person name="Gautier V."/>
            <person name="Ament-Velasquez S.L."/>
            <person name="Kruys A."/>
            <person name="Hutchinson M.I."/>
            <person name="Powell A.J."/>
            <person name="Barry K."/>
            <person name="Miller A.N."/>
            <person name="Grigoriev I.V."/>
            <person name="Debuchy R."/>
            <person name="Gladieux P."/>
            <person name="Hiltunen Thoren M."/>
            <person name="Johannesson H."/>
        </authorList>
    </citation>
    <scope>NUCLEOTIDE SEQUENCE</scope>
    <source>
        <strain evidence="1">FGSC 1904</strain>
    </source>
</reference>
<keyword evidence="2" id="KW-1185">Reference proteome</keyword>
<gene>
    <name evidence="1" type="ORF">B0T20DRAFT_212497</name>
</gene>
<accession>A0AAE0PEY1</accession>
<organism evidence="1 2">
    <name type="scientific">Sordaria brevicollis</name>
    <dbReference type="NCBI Taxonomy" id="83679"/>
    <lineage>
        <taxon>Eukaryota</taxon>
        <taxon>Fungi</taxon>
        <taxon>Dikarya</taxon>
        <taxon>Ascomycota</taxon>
        <taxon>Pezizomycotina</taxon>
        <taxon>Sordariomycetes</taxon>
        <taxon>Sordariomycetidae</taxon>
        <taxon>Sordariales</taxon>
        <taxon>Sordariaceae</taxon>
        <taxon>Sordaria</taxon>
    </lineage>
</organism>
<dbReference type="Proteomes" id="UP001281003">
    <property type="component" value="Unassembled WGS sequence"/>
</dbReference>
<reference evidence="1" key="2">
    <citation type="submission" date="2023-07" db="EMBL/GenBank/DDBJ databases">
        <authorList>
            <consortium name="Lawrence Berkeley National Laboratory"/>
            <person name="Haridas S."/>
            <person name="Hensen N."/>
            <person name="Bonometti L."/>
            <person name="Westerberg I."/>
            <person name="Brannstrom I.O."/>
            <person name="Guillou S."/>
            <person name="Cros-Aarteil S."/>
            <person name="Calhoun S."/>
            <person name="Kuo A."/>
            <person name="Mondo S."/>
            <person name="Pangilinan J."/>
            <person name="Riley R."/>
            <person name="LaButti K."/>
            <person name="Andreopoulos B."/>
            <person name="Lipzen A."/>
            <person name="Chen C."/>
            <person name="Yanf M."/>
            <person name="Daum C."/>
            <person name="Ng V."/>
            <person name="Clum A."/>
            <person name="Steindorff A."/>
            <person name="Ohm R."/>
            <person name="Martin F."/>
            <person name="Silar P."/>
            <person name="Natvig D."/>
            <person name="Lalanne C."/>
            <person name="Gautier V."/>
            <person name="Ament-velasquez S.L."/>
            <person name="Kruys A."/>
            <person name="Hutchinson M.I."/>
            <person name="Powell A.J."/>
            <person name="Barry K."/>
            <person name="Miller A.N."/>
            <person name="Grigoriev I.V."/>
            <person name="Debuchy R."/>
            <person name="Gladieux P."/>
            <person name="Thoren M.H."/>
            <person name="Johannesson H."/>
        </authorList>
    </citation>
    <scope>NUCLEOTIDE SEQUENCE</scope>
    <source>
        <strain evidence="1">FGSC 1904</strain>
    </source>
</reference>
<protein>
    <submittedName>
        <fullName evidence="1">Uncharacterized protein</fullName>
    </submittedName>
</protein>
<comment type="caution">
    <text evidence="1">The sequence shown here is derived from an EMBL/GenBank/DDBJ whole genome shotgun (WGS) entry which is preliminary data.</text>
</comment>
<proteinExistence type="predicted"/>
<evidence type="ECO:0000313" key="1">
    <source>
        <dbReference type="EMBL" id="KAK3398564.1"/>
    </source>
</evidence>
<dbReference type="AlphaFoldDB" id="A0AAE0PEY1"/>